<proteinExistence type="predicted"/>
<evidence type="ECO:0000313" key="3">
    <source>
        <dbReference type="Proteomes" id="UP000019678"/>
    </source>
</evidence>
<dbReference type="Pfam" id="PF13646">
    <property type="entry name" value="HEAT_2"/>
    <property type="match status" value="1"/>
</dbReference>
<feature type="region of interest" description="Disordered" evidence="1">
    <location>
        <begin position="310"/>
        <end position="332"/>
    </location>
</feature>
<reference evidence="2 3" key="1">
    <citation type="submission" date="2013-05" db="EMBL/GenBank/DDBJ databases">
        <title>Genome assembly of Chondromyces apiculatus DSM 436.</title>
        <authorList>
            <person name="Sharma G."/>
            <person name="Khatri I."/>
            <person name="Kaur C."/>
            <person name="Mayilraj S."/>
            <person name="Subramanian S."/>
        </authorList>
    </citation>
    <scope>NUCLEOTIDE SEQUENCE [LARGE SCALE GENOMIC DNA]</scope>
    <source>
        <strain evidence="2 3">DSM 436</strain>
    </source>
</reference>
<dbReference type="InterPro" id="IPR011959">
    <property type="entry name" value="CHP02270"/>
</dbReference>
<dbReference type="EMBL" id="ASRX01000054">
    <property type="protein sequence ID" value="EYF02875.1"/>
    <property type="molecule type" value="Genomic_DNA"/>
</dbReference>
<name>A0A017T1Z4_9BACT</name>
<dbReference type="Proteomes" id="UP000019678">
    <property type="component" value="Unassembled WGS sequence"/>
</dbReference>
<sequence length="414" mass="43612">MSITEAEVFGQAVDQAGFLWCQRASAVRDPRYTLKDLAELDARLAAQMALLRRGGKTGFALAVDAAGEGGAGEVFAALVLALARHDREGMAPLLAQGMEAPEVARGVVSALGWASAEEVREVLPGLLAAEALPALQAMGIAACAVRRRDPGAGLGQAMRAEEPRLRARALRAVGELGYEERLAEVRPALGAEDAGVRLWGAWSAALLGDRGGVDALLEIAAAGGAAGERAVTVAMPRLGALAGVRWVRRLPEAGPAARVAVVAAGALGDPALVPWLLERLRAPKLARCAGAALTLITGVDLVKEKLEGAALEETGPSDAPEDEDVSVDGDEGWPWPDAAAVERWWARRRSDFAAGRRHVLGKPVELAWVQEVLRVGTQPARQAAAVERCIARPRQGLFEVRARGDRQRAELGEK</sequence>
<dbReference type="STRING" id="1192034.CAP_6455"/>
<dbReference type="NCBIfam" id="TIGR02270">
    <property type="entry name" value="TIGR02270 family protein"/>
    <property type="match status" value="1"/>
</dbReference>
<dbReference type="InterPro" id="IPR016024">
    <property type="entry name" value="ARM-type_fold"/>
</dbReference>
<comment type="caution">
    <text evidence="2">The sequence shown here is derived from an EMBL/GenBank/DDBJ whole genome shotgun (WGS) entry which is preliminary data.</text>
</comment>
<accession>A0A017T1Z4</accession>
<gene>
    <name evidence="2" type="ORF">CAP_6455</name>
</gene>
<dbReference type="SUPFAM" id="SSF48371">
    <property type="entry name" value="ARM repeat"/>
    <property type="match status" value="1"/>
</dbReference>
<keyword evidence="3" id="KW-1185">Reference proteome</keyword>
<dbReference type="InterPro" id="IPR011989">
    <property type="entry name" value="ARM-like"/>
</dbReference>
<dbReference type="OrthoDB" id="8089803at2"/>
<evidence type="ECO:0000313" key="2">
    <source>
        <dbReference type="EMBL" id="EYF02875.1"/>
    </source>
</evidence>
<dbReference type="AlphaFoldDB" id="A0A017T1Z4"/>
<organism evidence="2 3">
    <name type="scientific">Chondromyces apiculatus DSM 436</name>
    <dbReference type="NCBI Taxonomy" id="1192034"/>
    <lineage>
        <taxon>Bacteria</taxon>
        <taxon>Pseudomonadati</taxon>
        <taxon>Myxococcota</taxon>
        <taxon>Polyangia</taxon>
        <taxon>Polyangiales</taxon>
        <taxon>Polyangiaceae</taxon>
        <taxon>Chondromyces</taxon>
    </lineage>
</organism>
<protein>
    <submittedName>
        <fullName evidence="2">HEAT repeat protein</fullName>
    </submittedName>
</protein>
<evidence type="ECO:0000256" key="1">
    <source>
        <dbReference type="SAM" id="MobiDB-lite"/>
    </source>
</evidence>
<dbReference type="Gene3D" id="1.25.10.10">
    <property type="entry name" value="Leucine-rich Repeat Variant"/>
    <property type="match status" value="1"/>
</dbReference>
<dbReference type="eggNOG" id="COG1413">
    <property type="taxonomic scope" value="Bacteria"/>
</dbReference>
<feature type="compositionally biased region" description="Acidic residues" evidence="1">
    <location>
        <begin position="319"/>
        <end position="331"/>
    </location>
</feature>